<dbReference type="CDD" id="cd02874">
    <property type="entry name" value="GH18_CFLE_spore_hydrolase"/>
    <property type="match status" value="1"/>
</dbReference>
<dbReference type="GO" id="GO:0008061">
    <property type="term" value="F:chitin binding"/>
    <property type="evidence" value="ECO:0007669"/>
    <property type="project" value="InterPro"/>
</dbReference>
<dbReference type="GO" id="GO:0016798">
    <property type="term" value="F:hydrolase activity, acting on glycosyl bonds"/>
    <property type="evidence" value="ECO:0007669"/>
    <property type="project" value="UniProtKB-KW"/>
</dbReference>
<dbReference type="InterPro" id="IPR011583">
    <property type="entry name" value="Chitinase_II/V-like_cat"/>
</dbReference>
<dbReference type="InterPro" id="IPR036779">
    <property type="entry name" value="LysM_dom_sf"/>
</dbReference>
<accession>A0A140L2F8</accession>
<reference evidence="5 6" key="1">
    <citation type="submission" date="2015-12" db="EMBL/GenBank/DDBJ databases">
        <title>Draft genome sequence of the thermoanaerobe Thermotalea metallivorans, an isolate from the runoff channel of the Great Artesian Basin, Australia.</title>
        <authorList>
            <person name="Patel B.K."/>
        </authorList>
    </citation>
    <scope>NUCLEOTIDE SEQUENCE [LARGE SCALE GENOMIC DNA]</scope>
    <source>
        <strain evidence="5 6">B2-1</strain>
    </source>
</reference>
<dbReference type="SUPFAM" id="SSF51445">
    <property type="entry name" value="(Trans)glycosidases"/>
    <property type="match status" value="1"/>
</dbReference>
<dbReference type="AlphaFoldDB" id="A0A140L2F8"/>
<dbReference type="Gene3D" id="3.20.20.80">
    <property type="entry name" value="Glycosidases"/>
    <property type="match status" value="1"/>
</dbReference>
<dbReference type="Pfam" id="PF00704">
    <property type="entry name" value="Glyco_hydro_18"/>
    <property type="match status" value="1"/>
</dbReference>
<dbReference type="OrthoDB" id="9769314at2"/>
<dbReference type="PROSITE" id="PS51910">
    <property type="entry name" value="GH18_2"/>
    <property type="match status" value="1"/>
</dbReference>
<dbReference type="Gene3D" id="3.10.350.10">
    <property type="entry name" value="LysM domain"/>
    <property type="match status" value="2"/>
</dbReference>
<dbReference type="PANTHER" id="PTHR46066:SF2">
    <property type="entry name" value="CHITINASE DOMAIN-CONTAINING PROTEIN 1"/>
    <property type="match status" value="1"/>
</dbReference>
<organism evidence="5 6">
    <name type="scientific">Thermotalea metallivorans</name>
    <dbReference type="NCBI Taxonomy" id="520762"/>
    <lineage>
        <taxon>Bacteria</taxon>
        <taxon>Bacillati</taxon>
        <taxon>Bacillota</taxon>
        <taxon>Clostridia</taxon>
        <taxon>Peptostreptococcales</taxon>
        <taxon>Thermotaleaceae</taxon>
        <taxon>Thermotalea</taxon>
    </lineage>
</organism>
<dbReference type="SMART" id="SM00257">
    <property type="entry name" value="LysM"/>
    <property type="match status" value="2"/>
</dbReference>
<keyword evidence="1" id="KW-0378">Hydrolase</keyword>
<evidence type="ECO:0000259" key="3">
    <source>
        <dbReference type="PROSITE" id="PS51782"/>
    </source>
</evidence>
<dbReference type="GO" id="GO:0070492">
    <property type="term" value="F:oligosaccharide binding"/>
    <property type="evidence" value="ECO:0007669"/>
    <property type="project" value="TreeGrafter"/>
</dbReference>
<dbReference type="Proteomes" id="UP000070456">
    <property type="component" value="Unassembled WGS sequence"/>
</dbReference>
<dbReference type="SMART" id="SM00636">
    <property type="entry name" value="Glyco_18"/>
    <property type="match status" value="1"/>
</dbReference>
<dbReference type="InterPro" id="IPR001223">
    <property type="entry name" value="Glyco_hydro18_cat"/>
</dbReference>
<feature type="domain" description="LysM" evidence="3">
    <location>
        <begin position="51"/>
        <end position="95"/>
    </location>
</feature>
<dbReference type="PROSITE" id="PS51782">
    <property type="entry name" value="LYSM"/>
    <property type="match status" value="2"/>
</dbReference>
<protein>
    <submittedName>
        <fullName evidence="5">Spore germination protein YaaH</fullName>
    </submittedName>
</protein>
<dbReference type="GO" id="GO:0005975">
    <property type="term" value="P:carbohydrate metabolic process"/>
    <property type="evidence" value="ECO:0007669"/>
    <property type="project" value="InterPro"/>
</dbReference>
<keyword evidence="6" id="KW-1185">Reference proteome</keyword>
<name>A0A140L2F8_9FIRM</name>
<sequence>MQIHVISPGDSLWRISQLYNVPVDLLVRANQIPSPNRLVVGQSLVIPIWGRYHWVRPGESLYGISRQYNVPIAEIIRINQIADPSQIPAGLRLYLPPAPRPTVDIAAYIDPRITGEASPQIVDSVGENLTFLNIFSYAVNRDGTLTPVIDQPSIQAAYGNRVAPLMVLTNFEAGTFSTELATTLFTNEALQDKVLDAAIQIMEEKGYLGLDFDFEYLGPQNRERYNQFLRKARTKLKEKGYFISSALAPKLSESQVGVLYEGHDYRAHGQIVDFIFFMTYEWGWSGGPPMAVSPIDQVRKVMEYALSVVPRNKIMMGIPLYGYDWTLPYVPGGRWARSISPQQAIALAARYGAVIQYDPVAQAPHFNYFDEQGREHKVWFEDARSIQAKFQLVKELGIRGFFYWVLGHDFPQNWLLIQDNFIVRKRVR</sequence>
<dbReference type="EMBL" id="LOEE01000046">
    <property type="protein sequence ID" value="KXG74733.1"/>
    <property type="molecule type" value="Genomic_DNA"/>
</dbReference>
<dbReference type="PATRIC" id="fig|520762.4.peg.2297"/>
<dbReference type="CDD" id="cd00118">
    <property type="entry name" value="LysM"/>
    <property type="match status" value="1"/>
</dbReference>
<dbReference type="Pfam" id="PF01476">
    <property type="entry name" value="LysM"/>
    <property type="match status" value="2"/>
</dbReference>
<evidence type="ECO:0000313" key="6">
    <source>
        <dbReference type="Proteomes" id="UP000070456"/>
    </source>
</evidence>
<evidence type="ECO:0000256" key="1">
    <source>
        <dbReference type="ARBA" id="ARBA00022801"/>
    </source>
</evidence>
<dbReference type="InterPro" id="IPR041704">
    <property type="entry name" value="CFLE_GH18"/>
</dbReference>
<feature type="domain" description="GH18" evidence="4">
    <location>
        <begin position="103"/>
        <end position="428"/>
    </location>
</feature>
<dbReference type="PANTHER" id="PTHR46066">
    <property type="entry name" value="CHITINASE DOMAIN-CONTAINING PROTEIN 1 FAMILY MEMBER"/>
    <property type="match status" value="1"/>
</dbReference>
<dbReference type="InterPro" id="IPR018392">
    <property type="entry name" value="LysM"/>
</dbReference>
<feature type="domain" description="LysM" evidence="3">
    <location>
        <begin position="2"/>
        <end position="46"/>
    </location>
</feature>
<gene>
    <name evidence="5" type="primary">yaaH</name>
    <name evidence="5" type="ORF">AN619_20730</name>
</gene>
<dbReference type="Gene3D" id="3.10.50.10">
    <property type="match status" value="1"/>
</dbReference>
<dbReference type="InterPro" id="IPR029070">
    <property type="entry name" value="Chitinase_insertion_sf"/>
</dbReference>
<evidence type="ECO:0000313" key="5">
    <source>
        <dbReference type="EMBL" id="KXG74733.1"/>
    </source>
</evidence>
<dbReference type="InterPro" id="IPR017853">
    <property type="entry name" value="GH"/>
</dbReference>
<dbReference type="GO" id="GO:0012505">
    <property type="term" value="C:endomembrane system"/>
    <property type="evidence" value="ECO:0007669"/>
    <property type="project" value="TreeGrafter"/>
</dbReference>
<keyword evidence="2" id="KW-0326">Glycosidase</keyword>
<evidence type="ECO:0000256" key="2">
    <source>
        <dbReference type="ARBA" id="ARBA00023295"/>
    </source>
</evidence>
<dbReference type="STRING" id="520762.AN619_20730"/>
<proteinExistence type="predicted"/>
<dbReference type="RefSeq" id="WP_068556683.1">
    <property type="nucleotide sequence ID" value="NZ_LOEE01000046.1"/>
</dbReference>
<dbReference type="SUPFAM" id="SSF54106">
    <property type="entry name" value="LysM domain"/>
    <property type="match status" value="2"/>
</dbReference>
<comment type="caution">
    <text evidence="5">The sequence shown here is derived from an EMBL/GenBank/DDBJ whole genome shotgun (WGS) entry which is preliminary data.</text>
</comment>
<evidence type="ECO:0000259" key="4">
    <source>
        <dbReference type="PROSITE" id="PS51910"/>
    </source>
</evidence>